<sequence length="87" mass="9632">MTQGRQFLKDMQAGRIDSSDISSEVPMGVLDALSGPSSDFILGRIFESATQAALHDFKAVSLDKYMDERRAFAQAKFTQSNCRLIGR</sequence>
<dbReference type="KEGG" id="axy:AXYL_02058"/>
<dbReference type="HOGENOM" id="CLU_2476248_0_0_4"/>
<dbReference type="AlphaFoldDB" id="E3HGQ1"/>
<gene>
    <name evidence="1" type="ordered locus">AXYL_02058</name>
</gene>
<organism evidence="1 2">
    <name type="scientific">Achromobacter xylosoxidans (strain A8)</name>
    <dbReference type="NCBI Taxonomy" id="762376"/>
    <lineage>
        <taxon>Bacteria</taxon>
        <taxon>Pseudomonadati</taxon>
        <taxon>Pseudomonadota</taxon>
        <taxon>Betaproteobacteria</taxon>
        <taxon>Burkholderiales</taxon>
        <taxon>Alcaligenaceae</taxon>
        <taxon>Achromobacter</taxon>
    </lineage>
</organism>
<evidence type="ECO:0000313" key="1">
    <source>
        <dbReference type="EMBL" id="ADP15387.1"/>
    </source>
</evidence>
<evidence type="ECO:0000313" key="2">
    <source>
        <dbReference type="Proteomes" id="UP000006876"/>
    </source>
</evidence>
<dbReference type="EMBL" id="CP002287">
    <property type="protein sequence ID" value="ADP15387.1"/>
    <property type="molecule type" value="Genomic_DNA"/>
</dbReference>
<proteinExistence type="predicted"/>
<dbReference type="Proteomes" id="UP000006876">
    <property type="component" value="Chromosome"/>
</dbReference>
<protein>
    <submittedName>
        <fullName evidence="1">Uncharacterized protein</fullName>
    </submittedName>
</protein>
<reference evidence="1 2" key="1">
    <citation type="journal article" date="2011" name="J. Bacteriol.">
        <title>Complete genome sequence of the haloaromatic acid-degrading bacterium Achromobacter xylosoxidans A8.</title>
        <authorList>
            <person name="Strnad H."/>
            <person name="Ridl J."/>
            <person name="Paces J."/>
            <person name="Kolar M."/>
            <person name="Vlcek C."/>
            <person name="Paces V."/>
        </authorList>
    </citation>
    <scope>NUCLEOTIDE SEQUENCE [LARGE SCALE GENOMIC DNA]</scope>
    <source>
        <strain evidence="1 2">A8</strain>
    </source>
</reference>
<accession>E3HGQ1</accession>
<name>E3HGQ1_ACHXA</name>